<evidence type="ECO:0000313" key="3">
    <source>
        <dbReference type="Proteomes" id="UP000238042"/>
    </source>
</evidence>
<feature type="transmembrane region" description="Helical" evidence="1">
    <location>
        <begin position="43"/>
        <end position="63"/>
    </location>
</feature>
<dbReference type="Proteomes" id="UP000238042">
    <property type="component" value="Unassembled WGS sequence"/>
</dbReference>
<proteinExistence type="predicted"/>
<feature type="transmembrane region" description="Helical" evidence="1">
    <location>
        <begin position="6"/>
        <end position="23"/>
    </location>
</feature>
<keyword evidence="1" id="KW-0472">Membrane</keyword>
<keyword evidence="1" id="KW-1133">Transmembrane helix</keyword>
<keyword evidence="3" id="KW-1185">Reference proteome</keyword>
<gene>
    <name evidence="2" type="ORF">C4S77_06065</name>
</gene>
<organism evidence="2 3">
    <name type="scientific">Apibacter adventoris</name>
    <dbReference type="NCBI Taxonomy" id="1679466"/>
    <lineage>
        <taxon>Bacteria</taxon>
        <taxon>Pseudomonadati</taxon>
        <taxon>Bacteroidota</taxon>
        <taxon>Flavobacteriia</taxon>
        <taxon>Flavobacteriales</taxon>
        <taxon>Weeksellaceae</taxon>
        <taxon>Apibacter</taxon>
    </lineage>
</organism>
<evidence type="ECO:0000256" key="1">
    <source>
        <dbReference type="SAM" id="Phobius"/>
    </source>
</evidence>
<protein>
    <submittedName>
        <fullName evidence="2">Uncharacterized protein</fullName>
    </submittedName>
</protein>
<name>A0A2S8AE47_9FLAO</name>
<comment type="caution">
    <text evidence="2">The sequence shown here is derived from an EMBL/GenBank/DDBJ whole genome shotgun (WGS) entry which is preliminary data.</text>
</comment>
<sequence length="103" mass="12907">MLFIIYYRLFFSLLPYTYFRKWFFMSFFYTEKRCQNIFDGKPLLFQIILYFQFIAHPCFYRLSVKMKKYTSYLVIFFFHPLFSLKKKRPVILSYIEPKAAFFI</sequence>
<dbReference type="AlphaFoldDB" id="A0A2S8AE47"/>
<reference evidence="2 3" key="1">
    <citation type="submission" date="2018-02" db="EMBL/GenBank/DDBJ databases">
        <title>Genome sequences of Apibacter spp., gut symbionts of Asian honey bees.</title>
        <authorList>
            <person name="Kwong W.K."/>
            <person name="Steele M.I."/>
            <person name="Moran N.A."/>
        </authorList>
    </citation>
    <scope>NUCLEOTIDE SEQUENCE [LARGE SCALE GENOMIC DNA]</scope>
    <source>
        <strain evidence="3">wkB301</strain>
    </source>
</reference>
<evidence type="ECO:0000313" key="2">
    <source>
        <dbReference type="EMBL" id="PQL93223.1"/>
    </source>
</evidence>
<keyword evidence="1" id="KW-0812">Transmembrane</keyword>
<accession>A0A2S8AE47</accession>
<dbReference type="EMBL" id="PSZM01000036">
    <property type="protein sequence ID" value="PQL93223.1"/>
    <property type="molecule type" value="Genomic_DNA"/>
</dbReference>